<protein>
    <submittedName>
        <fullName evidence="2">DUF3833 family protein</fullName>
    </submittedName>
</protein>
<evidence type="ECO:0000313" key="3">
    <source>
        <dbReference type="Proteomes" id="UP000467214"/>
    </source>
</evidence>
<proteinExistence type="predicted"/>
<dbReference type="EMBL" id="WSSB01000003">
    <property type="protein sequence ID" value="MXR36284.1"/>
    <property type="molecule type" value="Genomic_DNA"/>
</dbReference>
<dbReference type="Proteomes" id="UP000467214">
    <property type="component" value="Unassembled WGS sequence"/>
</dbReference>
<feature type="chain" id="PRO_5032946324" evidence="1">
    <location>
        <begin position="24"/>
        <end position="177"/>
    </location>
</feature>
<dbReference type="PROSITE" id="PS51257">
    <property type="entry name" value="PROKAR_LIPOPROTEIN"/>
    <property type="match status" value="1"/>
</dbReference>
<name>A0A845BLY2_9NEIS</name>
<sequence length="177" mass="19788">MIRSFTLLLCTLLLCACSSPKLADYQATTPVLKLEQFFTGPLRGWGMVQDRNGKVLRRFVVDIDASWQGARGQLDERFVFDDGERQRRVWTLARQPDGSYLGRAGDVVGDARGAGAGAAFNLAYTLRIKIDGREWDVAIDDWMFQIDDKQLLNRSVMSKLGIEVGTITLMLQKGAVQ</sequence>
<evidence type="ECO:0000313" key="2">
    <source>
        <dbReference type="EMBL" id="MXR36284.1"/>
    </source>
</evidence>
<dbReference type="Pfam" id="PF12915">
    <property type="entry name" value="DUF3833"/>
    <property type="match status" value="1"/>
</dbReference>
<keyword evidence="3" id="KW-1185">Reference proteome</keyword>
<gene>
    <name evidence="2" type="ORF">GQF02_04760</name>
</gene>
<dbReference type="InterPro" id="IPR024409">
    <property type="entry name" value="DUF3833"/>
</dbReference>
<keyword evidence="1" id="KW-0732">Signal</keyword>
<reference evidence="2 3" key="1">
    <citation type="submission" date="2019-12" db="EMBL/GenBank/DDBJ databases">
        <title>Neisseriaceae gen. nov. sp. Genome sequencing and assembly.</title>
        <authorList>
            <person name="Liu Z."/>
            <person name="Li A."/>
        </authorList>
    </citation>
    <scope>NUCLEOTIDE SEQUENCE [LARGE SCALE GENOMIC DNA]</scope>
    <source>
        <strain evidence="2 3">B2N2-7</strain>
    </source>
</reference>
<feature type="signal peptide" evidence="1">
    <location>
        <begin position="1"/>
        <end position="23"/>
    </location>
</feature>
<accession>A0A845BLY2</accession>
<dbReference type="RefSeq" id="WP_124735332.1">
    <property type="nucleotide sequence ID" value="NZ_WSSB01000003.1"/>
</dbReference>
<organism evidence="2 3">
    <name type="scientific">Craterilacuibacter sinensis</name>
    <dbReference type="NCBI Taxonomy" id="2686017"/>
    <lineage>
        <taxon>Bacteria</taxon>
        <taxon>Pseudomonadati</taxon>
        <taxon>Pseudomonadota</taxon>
        <taxon>Betaproteobacteria</taxon>
        <taxon>Neisseriales</taxon>
        <taxon>Neisseriaceae</taxon>
        <taxon>Craterilacuibacter</taxon>
    </lineage>
</organism>
<comment type="caution">
    <text evidence="2">The sequence shown here is derived from an EMBL/GenBank/DDBJ whole genome shotgun (WGS) entry which is preliminary data.</text>
</comment>
<dbReference type="AlphaFoldDB" id="A0A845BLY2"/>
<evidence type="ECO:0000256" key="1">
    <source>
        <dbReference type="SAM" id="SignalP"/>
    </source>
</evidence>